<evidence type="ECO:0000313" key="1">
    <source>
        <dbReference type="EMBL" id="KAF2109398.1"/>
    </source>
</evidence>
<reference evidence="1" key="1">
    <citation type="journal article" date="2020" name="Stud. Mycol.">
        <title>101 Dothideomycetes genomes: a test case for predicting lifestyles and emergence of pathogens.</title>
        <authorList>
            <person name="Haridas S."/>
            <person name="Albert R."/>
            <person name="Binder M."/>
            <person name="Bloem J."/>
            <person name="Labutti K."/>
            <person name="Salamov A."/>
            <person name="Andreopoulos B."/>
            <person name="Baker S."/>
            <person name="Barry K."/>
            <person name="Bills G."/>
            <person name="Bluhm B."/>
            <person name="Cannon C."/>
            <person name="Castanera R."/>
            <person name="Culley D."/>
            <person name="Daum C."/>
            <person name="Ezra D."/>
            <person name="Gonzalez J."/>
            <person name="Henrissat B."/>
            <person name="Kuo A."/>
            <person name="Liang C."/>
            <person name="Lipzen A."/>
            <person name="Lutzoni F."/>
            <person name="Magnuson J."/>
            <person name="Mondo S."/>
            <person name="Nolan M."/>
            <person name="Ohm R."/>
            <person name="Pangilinan J."/>
            <person name="Park H.-J."/>
            <person name="Ramirez L."/>
            <person name="Alfaro M."/>
            <person name="Sun H."/>
            <person name="Tritt A."/>
            <person name="Yoshinaga Y."/>
            <person name="Zwiers L.-H."/>
            <person name="Turgeon B."/>
            <person name="Goodwin S."/>
            <person name="Spatafora J."/>
            <person name="Crous P."/>
            <person name="Grigoriev I."/>
        </authorList>
    </citation>
    <scope>NUCLEOTIDE SEQUENCE</scope>
    <source>
        <strain evidence="1">CBS 627.86</strain>
    </source>
</reference>
<keyword evidence="2" id="KW-1185">Reference proteome</keyword>
<sequence length="138" mass="15939">MSSLFCCSDTRGYKNLKTSHESKFETFMSWAKYPCESESSTDIPANLADGAPYAIQLVRQVNYGPLESKRYFVLNDGAFVEVPEKWLIDANFQKLNTYKNFKCTAHNKFFEINVYQKDPVNKHHWRANVARPGSEIDL</sequence>
<protein>
    <submittedName>
        <fullName evidence="1">Uncharacterized protein</fullName>
    </submittedName>
</protein>
<organism evidence="1 2">
    <name type="scientific">Lophiotrema nucula</name>
    <dbReference type="NCBI Taxonomy" id="690887"/>
    <lineage>
        <taxon>Eukaryota</taxon>
        <taxon>Fungi</taxon>
        <taxon>Dikarya</taxon>
        <taxon>Ascomycota</taxon>
        <taxon>Pezizomycotina</taxon>
        <taxon>Dothideomycetes</taxon>
        <taxon>Pleosporomycetidae</taxon>
        <taxon>Pleosporales</taxon>
        <taxon>Lophiotremataceae</taxon>
        <taxon>Lophiotrema</taxon>
    </lineage>
</organism>
<accession>A0A6A5YTH5</accession>
<dbReference type="AlphaFoldDB" id="A0A6A5YTH5"/>
<dbReference type="Proteomes" id="UP000799770">
    <property type="component" value="Unassembled WGS sequence"/>
</dbReference>
<dbReference type="EMBL" id="ML977342">
    <property type="protein sequence ID" value="KAF2109398.1"/>
    <property type="molecule type" value="Genomic_DNA"/>
</dbReference>
<evidence type="ECO:0000313" key="2">
    <source>
        <dbReference type="Proteomes" id="UP000799770"/>
    </source>
</evidence>
<gene>
    <name evidence="1" type="ORF">BDV96DRAFT_636090</name>
</gene>
<proteinExistence type="predicted"/>
<dbReference type="OrthoDB" id="10264507at2759"/>
<name>A0A6A5YTH5_9PLEO</name>